<evidence type="ECO:0000256" key="1">
    <source>
        <dbReference type="SAM" id="SignalP"/>
    </source>
</evidence>
<sequence length="129" mass="14061">MKRRLLLLFLCVLFLLGSFSGSAHDFLNSNGGVKRYDGVFQAAARRSLLSDATKGPDTALVAALDGTIYLLEVGSMKPLWSFSSGPQIYSSYQAPVNDKENASGIDSNYFIDCGDDWELYAHNSLGKLV</sequence>
<evidence type="ECO:0000313" key="2">
    <source>
        <dbReference type="EMBL" id="KAK6154043.1"/>
    </source>
</evidence>
<reference evidence="2 3" key="1">
    <citation type="journal article" date="2021" name="Comput. Struct. Biotechnol. J.">
        <title>De novo genome assembly of the potent medicinal plant Rehmannia glutinosa using nanopore technology.</title>
        <authorList>
            <person name="Ma L."/>
            <person name="Dong C."/>
            <person name="Song C."/>
            <person name="Wang X."/>
            <person name="Zheng X."/>
            <person name="Niu Y."/>
            <person name="Chen S."/>
            <person name="Feng W."/>
        </authorList>
    </citation>
    <scope>NUCLEOTIDE SEQUENCE [LARGE SCALE GENOMIC DNA]</scope>
    <source>
        <strain evidence="2">DH-2019</strain>
    </source>
</reference>
<feature type="signal peptide" evidence="1">
    <location>
        <begin position="1"/>
        <end position="23"/>
    </location>
</feature>
<protein>
    <recommendedName>
        <fullName evidence="4">Non-specific serine/threonine protein kinase</fullName>
    </recommendedName>
</protein>
<proteinExistence type="predicted"/>
<dbReference type="Proteomes" id="UP001318860">
    <property type="component" value="Unassembled WGS sequence"/>
</dbReference>
<evidence type="ECO:0000313" key="3">
    <source>
        <dbReference type="Proteomes" id="UP001318860"/>
    </source>
</evidence>
<dbReference type="EMBL" id="JABTTQ020000006">
    <property type="protein sequence ID" value="KAK6154043.1"/>
    <property type="molecule type" value="Genomic_DNA"/>
</dbReference>
<name>A0ABR0X2Y4_REHGL</name>
<organism evidence="2 3">
    <name type="scientific">Rehmannia glutinosa</name>
    <name type="common">Chinese foxglove</name>
    <dbReference type="NCBI Taxonomy" id="99300"/>
    <lineage>
        <taxon>Eukaryota</taxon>
        <taxon>Viridiplantae</taxon>
        <taxon>Streptophyta</taxon>
        <taxon>Embryophyta</taxon>
        <taxon>Tracheophyta</taxon>
        <taxon>Spermatophyta</taxon>
        <taxon>Magnoliopsida</taxon>
        <taxon>eudicotyledons</taxon>
        <taxon>Gunneridae</taxon>
        <taxon>Pentapetalae</taxon>
        <taxon>asterids</taxon>
        <taxon>lamiids</taxon>
        <taxon>Lamiales</taxon>
        <taxon>Orobanchaceae</taxon>
        <taxon>Rehmannieae</taxon>
        <taxon>Rehmannia</taxon>
    </lineage>
</organism>
<accession>A0ABR0X2Y4</accession>
<keyword evidence="1" id="KW-0732">Signal</keyword>
<evidence type="ECO:0008006" key="4">
    <source>
        <dbReference type="Google" id="ProtNLM"/>
    </source>
</evidence>
<keyword evidence="3" id="KW-1185">Reference proteome</keyword>
<comment type="caution">
    <text evidence="2">The sequence shown here is derived from an EMBL/GenBank/DDBJ whole genome shotgun (WGS) entry which is preliminary data.</text>
</comment>
<gene>
    <name evidence="2" type="ORF">DH2020_013682</name>
</gene>
<feature type="chain" id="PRO_5046733544" description="Non-specific serine/threonine protein kinase" evidence="1">
    <location>
        <begin position="24"/>
        <end position="129"/>
    </location>
</feature>